<dbReference type="EMBL" id="NJHN03000081">
    <property type="protein sequence ID" value="KAH9417138.1"/>
    <property type="molecule type" value="Genomic_DNA"/>
</dbReference>
<evidence type="ECO:0000313" key="2">
    <source>
        <dbReference type="Proteomes" id="UP000887458"/>
    </source>
</evidence>
<comment type="caution">
    <text evidence="1">The sequence shown here is derived from an EMBL/GenBank/DDBJ whole genome shotgun (WGS) entry which is preliminary data.</text>
</comment>
<protein>
    <submittedName>
        <fullName evidence="1">Uncharacterized protein</fullName>
    </submittedName>
</protein>
<sequence>MNDVRCWQSIIALKTHIQITLTYTLSNVIVVRAGIKLQTSSSYDGGVLAQEKPKKQIQTSSTMKQKSKNIFIYLIQ</sequence>
<evidence type="ECO:0000313" key="1">
    <source>
        <dbReference type="EMBL" id="KAH9417138.1"/>
    </source>
</evidence>
<keyword evidence="2" id="KW-1185">Reference proteome</keyword>
<gene>
    <name evidence="1" type="ORF">DERP_013309</name>
</gene>
<reference evidence="1 2" key="2">
    <citation type="journal article" date="2022" name="Mol. Biol. Evol.">
        <title>Comparative Genomics Reveals Insights into the Divergent Evolution of Astigmatic Mites and Household Pest Adaptations.</title>
        <authorList>
            <person name="Xiong Q."/>
            <person name="Wan A.T."/>
            <person name="Liu X."/>
            <person name="Fung C.S."/>
            <person name="Xiao X."/>
            <person name="Malainual N."/>
            <person name="Hou J."/>
            <person name="Wang L."/>
            <person name="Wang M."/>
            <person name="Yang K.Y."/>
            <person name="Cui Y."/>
            <person name="Leung E.L."/>
            <person name="Nong W."/>
            <person name="Shin S.K."/>
            <person name="Au S.W."/>
            <person name="Jeong K.Y."/>
            <person name="Chew F.T."/>
            <person name="Hui J.H."/>
            <person name="Leung T.F."/>
            <person name="Tungtrongchitr A."/>
            <person name="Zhong N."/>
            <person name="Liu Z."/>
            <person name="Tsui S.K."/>
        </authorList>
    </citation>
    <scope>NUCLEOTIDE SEQUENCE [LARGE SCALE GENOMIC DNA]</scope>
    <source>
        <strain evidence="1">Derp</strain>
    </source>
</reference>
<organism evidence="1 2">
    <name type="scientific">Dermatophagoides pteronyssinus</name>
    <name type="common">European house dust mite</name>
    <dbReference type="NCBI Taxonomy" id="6956"/>
    <lineage>
        <taxon>Eukaryota</taxon>
        <taxon>Metazoa</taxon>
        <taxon>Ecdysozoa</taxon>
        <taxon>Arthropoda</taxon>
        <taxon>Chelicerata</taxon>
        <taxon>Arachnida</taxon>
        <taxon>Acari</taxon>
        <taxon>Acariformes</taxon>
        <taxon>Sarcoptiformes</taxon>
        <taxon>Astigmata</taxon>
        <taxon>Psoroptidia</taxon>
        <taxon>Analgoidea</taxon>
        <taxon>Pyroglyphidae</taxon>
        <taxon>Dermatophagoidinae</taxon>
        <taxon>Dermatophagoides</taxon>
    </lineage>
</organism>
<proteinExistence type="predicted"/>
<dbReference type="Proteomes" id="UP000887458">
    <property type="component" value="Unassembled WGS sequence"/>
</dbReference>
<accession>A0ABQ8J3P1</accession>
<reference evidence="1 2" key="1">
    <citation type="journal article" date="2018" name="J. Allergy Clin. Immunol.">
        <title>High-quality assembly of Dermatophagoides pteronyssinus genome and transcriptome reveals a wide range of novel allergens.</title>
        <authorList>
            <person name="Liu X.Y."/>
            <person name="Yang K.Y."/>
            <person name="Wang M.Q."/>
            <person name="Kwok J.S."/>
            <person name="Zeng X."/>
            <person name="Yang Z."/>
            <person name="Xiao X.J."/>
            <person name="Lau C.P."/>
            <person name="Li Y."/>
            <person name="Huang Z.M."/>
            <person name="Ba J.G."/>
            <person name="Yim A.K."/>
            <person name="Ouyang C.Y."/>
            <person name="Ngai S.M."/>
            <person name="Chan T.F."/>
            <person name="Leung E.L."/>
            <person name="Liu L."/>
            <person name="Liu Z.G."/>
            <person name="Tsui S.K."/>
        </authorList>
    </citation>
    <scope>NUCLEOTIDE SEQUENCE [LARGE SCALE GENOMIC DNA]</scope>
    <source>
        <strain evidence="1">Derp</strain>
    </source>
</reference>
<name>A0ABQ8J3P1_DERPT</name>